<dbReference type="Pfam" id="PF19681">
    <property type="entry name" value="DUF6183"/>
    <property type="match status" value="1"/>
</dbReference>
<sequence length="346" mass="36975">MDSGSNKSIAEIVAGNDLNELLRAINAACARSDWDALVEIGERCERAIERGFQLWPAAHHAAYRLALEAPSEWAGEVVIDGAAKFAPGPLSEVVAQFHEWAELAPFIPEGPAGAFAMYERVLRGEDLTEYVLDEPDPLELPRVLQHWEPRYALAEYKSDGASFPSPPPPNFRSQPIAAPSKTFEDLESIGALLALVQGWRNSSRTVAQAVAVDGDAASCVAVIDPEVTRMAQISGSDAMAWMAWAASSGGATGRRRGGAIGRLDAWVAVAALAGFEEWPVEPDEIGAALSGFDWWCWEPSQPVAGWSLYLAVDDPDTGEAWAIGANDPGEVGDEAASNGTGEEAQF</sequence>
<dbReference type="EMBL" id="CAFBNL010000012">
    <property type="protein sequence ID" value="CAB4945813.1"/>
    <property type="molecule type" value="Genomic_DNA"/>
</dbReference>
<evidence type="ECO:0000313" key="2">
    <source>
        <dbReference type="EMBL" id="CAB4945813.1"/>
    </source>
</evidence>
<accession>A0A6J7JSI5</accession>
<evidence type="ECO:0000256" key="1">
    <source>
        <dbReference type="SAM" id="MobiDB-lite"/>
    </source>
</evidence>
<gene>
    <name evidence="2" type="ORF">UFOPK3789_00366</name>
</gene>
<organism evidence="2">
    <name type="scientific">freshwater metagenome</name>
    <dbReference type="NCBI Taxonomy" id="449393"/>
    <lineage>
        <taxon>unclassified sequences</taxon>
        <taxon>metagenomes</taxon>
        <taxon>ecological metagenomes</taxon>
    </lineage>
</organism>
<feature type="region of interest" description="Disordered" evidence="1">
    <location>
        <begin position="325"/>
        <end position="346"/>
    </location>
</feature>
<protein>
    <submittedName>
        <fullName evidence="2">Unannotated protein</fullName>
    </submittedName>
</protein>
<dbReference type="AlphaFoldDB" id="A0A6J7JSI5"/>
<dbReference type="InterPro" id="IPR045756">
    <property type="entry name" value="DUF6183"/>
</dbReference>
<name>A0A6J7JSI5_9ZZZZ</name>
<reference evidence="2" key="1">
    <citation type="submission" date="2020-05" db="EMBL/GenBank/DDBJ databases">
        <authorList>
            <person name="Chiriac C."/>
            <person name="Salcher M."/>
            <person name="Ghai R."/>
            <person name="Kavagutti S V."/>
        </authorList>
    </citation>
    <scope>NUCLEOTIDE SEQUENCE</scope>
</reference>
<proteinExistence type="predicted"/>